<feature type="domain" description="BD-FAE-like" evidence="2">
    <location>
        <begin position="78"/>
        <end position="256"/>
    </location>
</feature>
<dbReference type="InterPro" id="IPR049492">
    <property type="entry name" value="BD-FAE-like_dom"/>
</dbReference>
<gene>
    <name evidence="3" type="ORF">GRI43_10510</name>
</gene>
<dbReference type="AlphaFoldDB" id="A0A6I4V1H5"/>
<dbReference type="PANTHER" id="PTHR48081:SF9">
    <property type="entry name" value="CARBOXYLESTERASE"/>
    <property type="match status" value="1"/>
</dbReference>
<dbReference type="InterPro" id="IPR029058">
    <property type="entry name" value="AB_hydrolase_fold"/>
</dbReference>
<keyword evidence="1 3" id="KW-0378">Hydrolase</keyword>
<reference evidence="3 4" key="1">
    <citation type="submission" date="2019-12" db="EMBL/GenBank/DDBJ databases">
        <title>Genomic-based taxomic classification of the family Erythrobacteraceae.</title>
        <authorList>
            <person name="Xu L."/>
        </authorList>
    </citation>
    <scope>NUCLEOTIDE SEQUENCE [LARGE SCALE GENOMIC DNA]</scope>
    <source>
        <strain evidence="3 4">SW-109</strain>
    </source>
</reference>
<dbReference type="OrthoDB" id="9771666at2"/>
<dbReference type="Pfam" id="PF20434">
    <property type="entry name" value="BD-FAE"/>
    <property type="match status" value="1"/>
</dbReference>
<sequence>MTTKGKRRMIWIAAIIVVLLLAAAAALQFAIGRNGPAVLDTVDRITAGDRGVELAEKVVLGSDPAQKVAVYRDFSQVAGEKPVLIFVHGGSWRSGNPDDYGFFARGLAPEGFVVVLAGYRLGDAGVFPGMVEDTARAVAWTKANISRHGGDPDAIFIAGHSAGAYNVAMVGLDRQWLGREGLEPGTIKGVIGLAGPYDFYPFDSDSTRAAFGGTSDPEATQPINFVRGDAPPMLLLTGQDDTVVKPRNTVALTEALKGLNGQVETHFIDEMDHNLIIMATASPWRGSHSIIERMTGFMNRITAAEAAEMQAKGSTSVPVQAGAP</sequence>
<dbReference type="PANTHER" id="PTHR48081">
    <property type="entry name" value="AB HYDROLASE SUPERFAMILY PROTEIN C4A8.06C"/>
    <property type="match status" value="1"/>
</dbReference>
<dbReference type="GO" id="GO:0016787">
    <property type="term" value="F:hydrolase activity"/>
    <property type="evidence" value="ECO:0007669"/>
    <property type="project" value="UniProtKB-KW"/>
</dbReference>
<protein>
    <submittedName>
        <fullName evidence="3">Alpha/beta hydrolase fold domain-containing protein</fullName>
    </submittedName>
</protein>
<dbReference type="RefSeq" id="WP_160731066.1">
    <property type="nucleotide sequence ID" value="NZ_WTYP01000002.1"/>
</dbReference>
<dbReference type="SUPFAM" id="SSF53474">
    <property type="entry name" value="alpha/beta-Hydrolases"/>
    <property type="match status" value="1"/>
</dbReference>
<evidence type="ECO:0000256" key="1">
    <source>
        <dbReference type="ARBA" id="ARBA00022801"/>
    </source>
</evidence>
<name>A0A6I4V1H5_9SPHN</name>
<keyword evidence="4" id="KW-1185">Reference proteome</keyword>
<comment type="caution">
    <text evidence="3">The sequence shown here is derived from an EMBL/GenBank/DDBJ whole genome shotgun (WGS) entry which is preliminary data.</text>
</comment>
<dbReference type="Gene3D" id="3.40.50.1820">
    <property type="entry name" value="alpha/beta hydrolase"/>
    <property type="match status" value="1"/>
</dbReference>
<accession>A0A6I4V1H5</accession>
<dbReference type="Proteomes" id="UP000471435">
    <property type="component" value="Unassembled WGS sequence"/>
</dbReference>
<organism evidence="3 4">
    <name type="scientific">Pontixanthobacter luteolus</name>
    <dbReference type="NCBI Taxonomy" id="295089"/>
    <lineage>
        <taxon>Bacteria</taxon>
        <taxon>Pseudomonadati</taxon>
        <taxon>Pseudomonadota</taxon>
        <taxon>Alphaproteobacteria</taxon>
        <taxon>Sphingomonadales</taxon>
        <taxon>Erythrobacteraceae</taxon>
        <taxon>Pontixanthobacter</taxon>
    </lineage>
</organism>
<dbReference type="InterPro" id="IPR050300">
    <property type="entry name" value="GDXG_lipolytic_enzyme"/>
</dbReference>
<evidence type="ECO:0000313" key="4">
    <source>
        <dbReference type="Proteomes" id="UP000471435"/>
    </source>
</evidence>
<dbReference type="EMBL" id="WTYP01000002">
    <property type="protein sequence ID" value="MXP47813.1"/>
    <property type="molecule type" value="Genomic_DNA"/>
</dbReference>
<evidence type="ECO:0000313" key="3">
    <source>
        <dbReference type="EMBL" id="MXP47813.1"/>
    </source>
</evidence>
<evidence type="ECO:0000259" key="2">
    <source>
        <dbReference type="Pfam" id="PF20434"/>
    </source>
</evidence>
<proteinExistence type="predicted"/>